<gene>
    <name evidence="2" type="ORF">AKO1_006008</name>
</gene>
<feature type="region of interest" description="Disordered" evidence="1">
    <location>
        <begin position="734"/>
        <end position="763"/>
    </location>
</feature>
<dbReference type="Proteomes" id="UP001431209">
    <property type="component" value="Unassembled WGS sequence"/>
</dbReference>
<keyword evidence="3" id="KW-1185">Reference proteome</keyword>
<dbReference type="InterPro" id="IPR016024">
    <property type="entry name" value="ARM-type_fold"/>
</dbReference>
<dbReference type="GO" id="GO:0032040">
    <property type="term" value="C:small-subunit processome"/>
    <property type="evidence" value="ECO:0007669"/>
    <property type="project" value="TreeGrafter"/>
</dbReference>
<dbReference type="GO" id="GO:0030686">
    <property type="term" value="C:90S preribosome"/>
    <property type="evidence" value="ECO:0007669"/>
    <property type="project" value="TreeGrafter"/>
</dbReference>
<dbReference type="EMBL" id="JAOPGA020001615">
    <property type="protein sequence ID" value="KAL0489900.1"/>
    <property type="molecule type" value="Genomic_DNA"/>
</dbReference>
<reference evidence="2 3" key="1">
    <citation type="submission" date="2024-03" db="EMBL/GenBank/DDBJ databases">
        <title>The Acrasis kona genome and developmental transcriptomes reveal deep origins of eukaryotic multicellular pathways.</title>
        <authorList>
            <person name="Sheikh S."/>
            <person name="Fu C.-J."/>
            <person name="Brown M.W."/>
            <person name="Baldauf S.L."/>
        </authorList>
    </citation>
    <scope>NUCLEOTIDE SEQUENCE [LARGE SCALE GENOMIC DNA]</scope>
    <source>
        <strain evidence="2 3">ATCC MYA-3509</strain>
    </source>
</reference>
<comment type="caution">
    <text evidence="2">The sequence shown here is derived from an EMBL/GenBank/DDBJ whole genome shotgun (WGS) entry which is preliminary data.</text>
</comment>
<dbReference type="SUPFAM" id="SSF48371">
    <property type="entry name" value="ARM repeat"/>
    <property type="match status" value="1"/>
</dbReference>
<protein>
    <recommendedName>
        <fullName evidence="4">Fanconi anemia group I protein</fullName>
    </recommendedName>
</protein>
<evidence type="ECO:0000313" key="3">
    <source>
        <dbReference type="Proteomes" id="UP001431209"/>
    </source>
</evidence>
<dbReference type="AlphaFoldDB" id="A0AAW2ZM95"/>
<dbReference type="PANTHER" id="PTHR17695:SF11">
    <property type="entry name" value="SMALL SUBUNIT PROCESSOME COMPONENT 20 HOMOLOG"/>
    <property type="match status" value="1"/>
</dbReference>
<name>A0AAW2ZM95_9EUKA</name>
<proteinExistence type="predicted"/>
<organism evidence="2 3">
    <name type="scientific">Acrasis kona</name>
    <dbReference type="NCBI Taxonomy" id="1008807"/>
    <lineage>
        <taxon>Eukaryota</taxon>
        <taxon>Discoba</taxon>
        <taxon>Heterolobosea</taxon>
        <taxon>Tetramitia</taxon>
        <taxon>Eutetramitia</taxon>
        <taxon>Acrasidae</taxon>
        <taxon>Acrasis</taxon>
    </lineage>
</organism>
<accession>A0AAW2ZM95</accession>
<evidence type="ECO:0008006" key="4">
    <source>
        <dbReference type="Google" id="ProtNLM"/>
    </source>
</evidence>
<evidence type="ECO:0000313" key="2">
    <source>
        <dbReference type="EMBL" id="KAL0489900.1"/>
    </source>
</evidence>
<dbReference type="InterPro" id="IPR052575">
    <property type="entry name" value="SSU_processome_comp_20"/>
</dbReference>
<evidence type="ECO:0000256" key="1">
    <source>
        <dbReference type="SAM" id="MobiDB-lite"/>
    </source>
</evidence>
<sequence>MGLSNNASVTLSCCFEYLVDLSNDKNLYHKTFAALSVNLDRFSTDYKHKKVDKQKQKDDNYLVQKDPGRSGHVESNDHLRTSSQLLESRDHIDHVIVQFAMELMEIKIKQSSSNALFDASEMRILINTFVARLIKYVSGKYVGLALASLRILIILSQRFNKKAGELDQLLKKSRQVILNAVFDLIAHVGIDASSDTWDTLFMGIKYLLQQQDVKMTDSQVIALLDILKVEIYGSSQNKQHNLKAYQLVKILIDQKIVMPQLYDMMDRIKTTMLTANEERIQDECISMLTQFYIHYPFDESVRQDQFQFMFKNIMNQSLSLEGKCCLVKLTRNMIVQLPPVYLGEKCELIFFPLALQLSNTSLDNSTVNQLECTWSEDQLSCQLESKMQDALYQFLKRINDNVLDQHVLNLISKQWIRSDKLKYVAIRTCVVLSRLSNGQRLKSAGHLDVNRSDSIINLIIDHIINNDFECNKKKQKCMLVNSLQFVYELYQHLVISDVIVGRIMQKICTTGVASTIPGDLRFACFKMIDLYTTRNQSHPHMNESLLSDLIDNWGQSSKKKIYVGGGNRQDEYVQMLIKVTLSCMNRLIATKSSSPSEQEHLGQIISQLRNISVKCDLSKCTRELVQDHYLNMLKLFVAMCSKLKSKMNAHLTLVTPLLYICTEYPSRSEQRAVSAREENFALDCKRVIRQQWESMNQLDVFVDAYEQGKLEVHKKSTDKKKKEDLKAVKDPIAYAKQKLSEQKTKKRKRSSGDENVDSVKRRK</sequence>
<dbReference type="PANTHER" id="PTHR17695">
    <property type="entry name" value="SMALL SUBUNIT PROCESSOME COMPONENT 20 HOMOLOG"/>
    <property type="match status" value="1"/>
</dbReference>